<dbReference type="OrthoDB" id="3540923at2"/>
<organism evidence="2 3">
    <name type="scientific">Haloplasma contractile SSD-17B</name>
    <dbReference type="NCBI Taxonomy" id="1033810"/>
    <lineage>
        <taxon>Bacteria</taxon>
        <taxon>Bacillati</taxon>
        <taxon>Mycoplasmatota</taxon>
        <taxon>Mollicutes</taxon>
        <taxon>Haloplasmatales</taxon>
        <taxon>Haloplasmataceae</taxon>
        <taxon>Haloplasma</taxon>
    </lineage>
</organism>
<dbReference type="InParanoid" id="U2EG21"/>
<dbReference type="EMBL" id="AFNU02000001">
    <property type="protein sequence ID" value="ERJ13863.1"/>
    <property type="molecule type" value="Genomic_DNA"/>
</dbReference>
<name>U2EG21_9MOLU</name>
<proteinExistence type="predicted"/>
<comment type="caution">
    <text evidence="2">The sequence shown here is derived from an EMBL/GenBank/DDBJ whole genome shotgun (WGS) entry which is preliminary data.</text>
</comment>
<accession>U2EG21</accession>
<evidence type="ECO:0000313" key="3">
    <source>
        <dbReference type="Proteomes" id="UP000005707"/>
    </source>
</evidence>
<keyword evidence="3" id="KW-1185">Reference proteome</keyword>
<dbReference type="Proteomes" id="UP000005707">
    <property type="component" value="Unassembled WGS sequence"/>
</dbReference>
<dbReference type="eggNOG" id="COG3064">
    <property type="taxonomic scope" value="Bacteria"/>
</dbReference>
<dbReference type="STRING" id="1033810.HLPCO_000529"/>
<sequence length="313" mass="36590">MTLVELDEKITESDVVIKEKQSVERKLNEAMKEYNALKQKKIHLTDNLKKERKDIEKLESTSIVNLWFSVIGSKREKIMKEQEELSQAEHNYKMTQIALEQIEPEIKDLQDRLDTITKQEIIQSKLIKEKETVLMKVNVEAYEPIVKLNEKIVRFKNMDQQFREAEIAGNKLKQSIKKVMDLMKKAKNWGTFDLLGGGLLANISKHSYIGKAEDHIRQLQHQASKFTRELKDVDYAFKINIDISDSLKFADYLFDGLFVDLTVQSRINDVLHSIQDYYTKIELVTSKLRSKRLNNMKQLKIVESNKQTLIKSL</sequence>
<evidence type="ECO:0000256" key="1">
    <source>
        <dbReference type="SAM" id="Coils"/>
    </source>
</evidence>
<reference evidence="2 3" key="1">
    <citation type="journal article" date="2011" name="J. Bacteriol.">
        <title>Genome sequence of Haloplasma contractile, an unusual contractile bacterium from a deep-sea anoxic brine lake.</title>
        <authorList>
            <person name="Antunes A."/>
            <person name="Alam I."/>
            <person name="El Dorry H."/>
            <person name="Siam R."/>
            <person name="Robertson A."/>
            <person name="Bajic V.B."/>
            <person name="Stingl U."/>
        </authorList>
    </citation>
    <scope>NUCLEOTIDE SEQUENCE [LARGE SCALE GENOMIC DNA]</scope>
    <source>
        <strain evidence="2 3">SSD-17B</strain>
    </source>
</reference>
<protein>
    <submittedName>
        <fullName evidence="2">Uncharacterized protein</fullName>
    </submittedName>
</protein>
<dbReference type="AlphaFoldDB" id="U2EG21"/>
<reference evidence="2 3" key="2">
    <citation type="journal article" date="2013" name="PLoS ONE">
        <title>INDIGO - INtegrated Data Warehouse of MIcrobial GenOmes with Examples from the Red Sea Extremophiles.</title>
        <authorList>
            <person name="Alam I."/>
            <person name="Antunes A."/>
            <person name="Kamau A.A."/>
            <person name="Ba Alawi W."/>
            <person name="Kalkatawi M."/>
            <person name="Stingl U."/>
            <person name="Bajic V.B."/>
        </authorList>
    </citation>
    <scope>NUCLEOTIDE SEQUENCE [LARGE SCALE GENOMIC DNA]</scope>
    <source>
        <strain evidence="2 3">SSD-17B</strain>
    </source>
</reference>
<gene>
    <name evidence="2" type="ORF">HLPCO_000529</name>
</gene>
<feature type="coiled-coil region" evidence="1">
    <location>
        <begin position="13"/>
        <end position="119"/>
    </location>
</feature>
<evidence type="ECO:0000313" key="2">
    <source>
        <dbReference type="EMBL" id="ERJ13863.1"/>
    </source>
</evidence>
<keyword evidence="1" id="KW-0175">Coiled coil</keyword>
<dbReference type="RefSeq" id="WP_008826030.1">
    <property type="nucleotide sequence ID" value="NZ_AFNU02000001.1"/>
</dbReference>